<organism evidence="1 2">
    <name type="scientific">Trichophyton equinum (strain ATCC MYA-4606 / CBS 127.97)</name>
    <name type="common">Horse ringworm fungus</name>
    <dbReference type="NCBI Taxonomy" id="559882"/>
    <lineage>
        <taxon>Eukaryota</taxon>
        <taxon>Fungi</taxon>
        <taxon>Dikarya</taxon>
        <taxon>Ascomycota</taxon>
        <taxon>Pezizomycotina</taxon>
        <taxon>Eurotiomycetes</taxon>
        <taxon>Eurotiomycetidae</taxon>
        <taxon>Onygenales</taxon>
        <taxon>Arthrodermataceae</taxon>
        <taxon>Trichophyton</taxon>
    </lineage>
</organism>
<dbReference type="HOGENOM" id="CLU_1797820_0_0_1"/>
<dbReference type="VEuPathDB" id="FungiDB:TEQG_04418"/>
<protein>
    <submittedName>
        <fullName evidence="1">Uncharacterized protein</fullName>
    </submittedName>
</protein>
<gene>
    <name evidence="1" type="ORF">TEQG_04418</name>
</gene>
<evidence type="ECO:0000313" key="1">
    <source>
        <dbReference type="EMBL" id="EGE05262.1"/>
    </source>
</evidence>
<proteinExistence type="predicted"/>
<dbReference type="Proteomes" id="UP000009169">
    <property type="component" value="Unassembled WGS sequence"/>
</dbReference>
<accession>F2PTP4</accession>
<dbReference type="AlphaFoldDB" id="F2PTP4"/>
<evidence type="ECO:0000313" key="2">
    <source>
        <dbReference type="Proteomes" id="UP000009169"/>
    </source>
</evidence>
<sequence>MASYRIRQASFAVLCVAGPASLFSFLLQAPVYPKYIYGLFWVKQGPRGESLPWPRSSQPVLFKGKRLVMLQRGCLDGWMDGYMDSRDSTLASISSEQLVENFLIHMTNFQLSGKSMRITYTARARFDKYSDVSQPCGNLVYGMG</sequence>
<keyword evidence="2" id="KW-1185">Reference proteome</keyword>
<name>F2PTP4_TRIEC</name>
<reference evidence="2" key="1">
    <citation type="journal article" date="2012" name="MBio">
        <title>Comparative genome analysis of Trichophyton rubrum and related dermatophytes reveals candidate genes involved in infection.</title>
        <authorList>
            <person name="Martinez D.A."/>
            <person name="Oliver B.G."/>
            <person name="Graeser Y."/>
            <person name="Goldberg J.M."/>
            <person name="Li W."/>
            <person name="Martinez-Rossi N.M."/>
            <person name="Monod M."/>
            <person name="Shelest E."/>
            <person name="Barton R.C."/>
            <person name="Birch E."/>
            <person name="Brakhage A.A."/>
            <person name="Chen Z."/>
            <person name="Gurr S.J."/>
            <person name="Heiman D."/>
            <person name="Heitman J."/>
            <person name="Kosti I."/>
            <person name="Rossi A."/>
            <person name="Saif S."/>
            <person name="Samalova M."/>
            <person name="Saunders C.W."/>
            <person name="Shea T."/>
            <person name="Summerbell R.C."/>
            <person name="Xu J."/>
            <person name="Young S."/>
            <person name="Zeng Q."/>
            <person name="Birren B.W."/>
            <person name="Cuomo C.A."/>
            <person name="White T.C."/>
        </authorList>
    </citation>
    <scope>NUCLEOTIDE SEQUENCE [LARGE SCALE GENOMIC DNA]</scope>
    <source>
        <strain evidence="2">ATCC MYA-4606 / CBS 127.97</strain>
    </source>
</reference>
<dbReference type="EMBL" id="DS995738">
    <property type="protein sequence ID" value="EGE05262.1"/>
    <property type="molecule type" value="Genomic_DNA"/>
</dbReference>